<dbReference type="InterPro" id="IPR017946">
    <property type="entry name" value="PLC-like_Pdiesterase_TIM-brl"/>
</dbReference>
<dbReference type="SUPFAM" id="SSF51695">
    <property type="entry name" value="PLC-like phosphodiesterases"/>
    <property type="match status" value="1"/>
</dbReference>
<feature type="domain" description="GP-PDE" evidence="1">
    <location>
        <begin position="10"/>
        <end position="255"/>
    </location>
</feature>
<dbReference type="RefSeq" id="WP_271885344.1">
    <property type="nucleotide sequence ID" value="NZ_CP067136.1"/>
</dbReference>
<dbReference type="Pfam" id="PF03009">
    <property type="entry name" value="GDPD"/>
    <property type="match status" value="1"/>
</dbReference>
<evidence type="ECO:0000313" key="2">
    <source>
        <dbReference type="EMBL" id="WCR05790.1"/>
    </source>
</evidence>
<dbReference type="Gene3D" id="3.20.20.190">
    <property type="entry name" value="Phosphatidylinositol (PI) phosphodiesterase"/>
    <property type="match status" value="1"/>
</dbReference>
<sequence>MTGLPAGFTAIPLAHRGLHGMGVPENSLAAAGAAIDAGYGIEIDIQPANDGTPMVFHDYALERLTGEQGMIRNHLPSTLEGMRLLGSDQPIPTLTQMLELVAGRVPLLIEIKDQDGRLGADIGDLHQRVADALQGYDGPVAVMSFNPHVVTAFHHIAPEIPVGLTSCGFPEKDWPLLTGDQRVSLAAIDDFDPSGACFISHDWRDLGNPRVDALKALGHPVLCWTIRSHEDEATARHMADNITFEGYRPVVGDAAPQT</sequence>
<dbReference type="PANTHER" id="PTHR46211">
    <property type="entry name" value="GLYCEROPHOSPHORYL DIESTER PHOSPHODIESTERASE"/>
    <property type="match status" value="1"/>
</dbReference>
<evidence type="ECO:0000313" key="3">
    <source>
        <dbReference type="Proteomes" id="UP001219349"/>
    </source>
</evidence>
<protein>
    <submittedName>
        <fullName evidence="2">Phosphodiesterase</fullName>
    </submittedName>
</protein>
<name>A0ABY7SFJ4_9RHOB</name>
<accession>A0ABY7SFJ4</accession>
<dbReference type="Proteomes" id="UP001219349">
    <property type="component" value="Chromosome"/>
</dbReference>
<dbReference type="InterPro" id="IPR030395">
    <property type="entry name" value="GP_PDE_dom"/>
</dbReference>
<organism evidence="2 3">
    <name type="scientific">Paracoccus fistulariae</name>
    <dbReference type="NCBI Taxonomy" id="658446"/>
    <lineage>
        <taxon>Bacteria</taxon>
        <taxon>Pseudomonadati</taxon>
        <taxon>Pseudomonadota</taxon>
        <taxon>Alphaproteobacteria</taxon>
        <taxon>Rhodobacterales</taxon>
        <taxon>Paracoccaceae</taxon>
        <taxon>Paracoccus</taxon>
    </lineage>
</organism>
<keyword evidence="3" id="KW-1185">Reference proteome</keyword>
<gene>
    <name evidence="2" type="ORF">JHX87_09590</name>
</gene>
<evidence type="ECO:0000259" key="1">
    <source>
        <dbReference type="PROSITE" id="PS51704"/>
    </source>
</evidence>
<dbReference type="EMBL" id="CP067136">
    <property type="protein sequence ID" value="WCR05790.1"/>
    <property type="molecule type" value="Genomic_DNA"/>
</dbReference>
<dbReference type="PANTHER" id="PTHR46211:SF1">
    <property type="entry name" value="GLYCEROPHOSPHODIESTER PHOSPHODIESTERASE, CYTOPLASMIC"/>
    <property type="match status" value="1"/>
</dbReference>
<proteinExistence type="predicted"/>
<reference evidence="2 3" key="1">
    <citation type="submission" date="2021-01" db="EMBL/GenBank/DDBJ databases">
        <title>Biogeographic distribution of Paracoccus.</title>
        <authorList>
            <person name="Hollensteiner J."/>
            <person name="Leineberger J."/>
            <person name="Brinkhoff T."/>
            <person name="Daniel R."/>
        </authorList>
    </citation>
    <scope>NUCLEOTIDE SEQUENCE [LARGE SCALE GENOMIC DNA]</scope>
    <source>
        <strain evidence="2 3">KCTC 22803</strain>
    </source>
</reference>
<dbReference type="PROSITE" id="PS51704">
    <property type="entry name" value="GP_PDE"/>
    <property type="match status" value="1"/>
</dbReference>